<protein>
    <submittedName>
        <fullName evidence="2">Uncharacterized protein</fullName>
    </submittedName>
</protein>
<feature type="region of interest" description="Disordered" evidence="1">
    <location>
        <begin position="189"/>
        <end position="213"/>
    </location>
</feature>
<evidence type="ECO:0000313" key="3">
    <source>
        <dbReference type="Proteomes" id="UP000266861"/>
    </source>
</evidence>
<dbReference type="EMBL" id="PQFF01000443">
    <property type="protein sequence ID" value="RHZ49799.1"/>
    <property type="molecule type" value="Genomic_DNA"/>
</dbReference>
<keyword evidence="3" id="KW-1185">Reference proteome</keyword>
<evidence type="ECO:0000313" key="2">
    <source>
        <dbReference type="EMBL" id="RHZ49799.1"/>
    </source>
</evidence>
<organism evidence="2 3">
    <name type="scientific">Diversispora epigaea</name>
    <dbReference type="NCBI Taxonomy" id="1348612"/>
    <lineage>
        <taxon>Eukaryota</taxon>
        <taxon>Fungi</taxon>
        <taxon>Fungi incertae sedis</taxon>
        <taxon>Mucoromycota</taxon>
        <taxon>Glomeromycotina</taxon>
        <taxon>Glomeromycetes</taxon>
        <taxon>Diversisporales</taxon>
        <taxon>Diversisporaceae</taxon>
        <taxon>Diversispora</taxon>
    </lineage>
</organism>
<feature type="compositionally biased region" description="Acidic residues" evidence="1">
    <location>
        <begin position="201"/>
        <end position="213"/>
    </location>
</feature>
<evidence type="ECO:0000256" key="1">
    <source>
        <dbReference type="SAM" id="MobiDB-lite"/>
    </source>
</evidence>
<accession>A0A397GI07</accession>
<dbReference type="Proteomes" id="UP000266861">
    <property type="component" value="Unassembled WGS sequence"/>
</dbReference>
<name>A0A397GI07_9GLOM</name>
<proteinExistence type="predicted"/>
<reference evidence="2 3" key="1">
    <citation type="submission" date="2018-08" db="EMBL/GenBank/DDBJ databases">
        <title>Genome and evolution of the arbuscular mycorrhizal fungus Diversispora epigaea (formerly Glomus versiforme) and its bacterial endosymbionts.</title>
        <authorList>
            <person name="Sun X."/>
            <person name="Fei Z."/>
            <person name="Harrison M."/>
        </authorList>
    </citation>
    <scope>NUCLEOTIDE SEQUENCE [LARGE SCALE GENOMIC DNA]</scope>
    <source>
        <strain evidence="2 3">IT104</strain>
    </source>
</reference>
<sequence>MEKKTLPFQTSKKKNIPNLQIVETISIAEIILNPNNKNIKISEEIIKPVLLKNLNKIKNNESFEYESNSPERLKEALKRLVASKKLVVPERSAAPKINEVYETDEGDEYHTSKKKNIPNLQIVETISIAEIILNPNNKNIKISEEIIKPVLLKNLNKIKNNESFEYESNSPERLKEALKRLVASKKLVVPERSAAPKKNNDDDDETDKTDETY</sequence>
<gene>
    <name evidence="2" type="ORF">Glove_511g8</name>
</gene>
<dbReference type="AlphaFoldDB" id="A0A397GI07"/>
<comment type="caution">
    <text evidence="2">The sequence shown here is derived from an EMBL/GenBank/DDBJ whole genome shotgun (WGS) entry which is preliminary data.</text>
</comment>